<dbReference type="AlphaFoldDB" id="F8ACL7"/>
<evidence type="ECO:0008006" key="3">
    <source>
        <dbReference type="Google" id="ProtNLM"/>
    </source>
</evidence>
<protein>
    <recommendedName>
        <fullName evidence="3">Conjugal transfer protein TraF</fullName>
    </recommendedName>
</protein>
<dbReference type="OrthoDB" id="5426733at2"/>
<dbReference type="Pfam" id="PF13728">
    <property type="entry name" value="TraF"/>
    <property type="match status" value="1"/>
</dbReference>
<dbReference type="eggNOG" id="COG0526">
    <property type="taxonomic scope" value="Bacteria"/>
</dbReference>
<sequence>MSRTALLIIILFLLFQTPVWAGWYSAEPPATGHRGWYAYEKYKKTQETKQNSGERPVRQPKIHWPTYEEVLKMKPSDLKKWLQKATEEAVADPSEKNVTRWAIYMKAAREKSVRFAGSLSFVLLKHPELSYAPDFPITYQASRALSRARYLKINSFLQKIRDRFALILLVSSRSPLSEPAQKICRKFADETGWKLVVVDADSRPDIAKRLGAKYVPQAFIISRDPGISPLPVMAGAEALPVLRQNVYTVARIALGEISPAEFGTHSVSGLVPAKQH</sequence>
<dbReference type="SUPFAM" id="SSF52833">
    <property type="entry name" value="Thioredoxin-like"/>
    <property type="match status" value="1"/>
</dbReference>
<proteinExistence type="predicted"/>
<evidence type="ECO:0000313" key="1">
    <source>
        <dbReference type="EMBL" id="AEH45792.1"/>
    </source>
</evidence>
<dbReference type="HOGENOM" id="CLU_1008092_0_0_0"/>
<evidence type="ECO:0000313" key="2">
    <source>
        <dbReference type="Proteomes" id="UP000006793"/>
    </source>
</evidence>
<reference evidence="2" key="1">
    <citation type="submission" date="2011-04" db="EMBL/GenBank/DDBJ databases">
        <title>The complete genome of Thermodesulfatator indicus DSM 15286.</title>
        <authorList>
            <person name="Lucas S."/>
            <person name="Copeland A."/>
            <person name="Lapidus A."/>
            <person name="Bruce D."/>
            <person name="Goodwin L."/>
            <person name="Pitluck S."/>
            <person name="Peters L."/>
            <person name="Kyrpides N."/>
            <person name="Mavromatis K."/>
            <person name="Pagani I."/>
            <person name="Ivanova N."/>
            <person name="Saunders L."/>
            <person name="Detter J.C."/>
            <person name="Tapia R."/>
            <person name="Han C."/>
            <person name="Land M."/>
            <person name="Hauser L."/>
            <person name="Markowitz V."/>
            <person name="Cheng J.-F."/>
            <person name="Hugenholtz P."/>
            <person name="Woyke T."/>
            <person name="Wu D."/>
            <person name="Spring S."/>
            <person name="Schroeder M."/>
            <person name="Brambilla E."/>
            <person name="Klenk H.-P."/>
            <person name="Eisen J.A."/>
        </authorList>
    </citation>
    <scope>NUCLEOTIDE SEQUENCE [LARGE SCALE GENOMIC DNA]</scope>
    <source>
        <strain evidence="2">DSM 15286 / JCM 11887 / CIR29812</strain>
    </source>
</reference>
<dbReference type="STRING" id="667014.Thein_1937"/>
<organism evidence="1 2">
    <name type="scientific">Thermodesulfatator indicus (strain DSM 15286 / JCM 11887 / CIR29812)</name>
    <dbReference type="NCBI Taxonomy" id="667014"/>
    <lineage>
        <taxon>Bacteria</taxon>
        <taxon>Pseudomonadati</taxon>
        <taxon>Thermodesulfobacteriota</taxon>
        <taxon>Thermodesulfobacteria</taxon>
        <taxon>Thermodesulfobacteriales</taxon>
        <taxon>Thermodesulfatatoraceae</taxon>
        <taxon>Thermodesulfatator</taxon>
    </lineage>
</organism>
<dbReference type="EMBL" id="CP002683">
    <property type="protein sequence ID" value="AEH45792.1"/>
    <property type="molecule type" value="Genomic_DNA"/>
</dbReference>
<dbReference type="InParanoid" id="F8ACL7"/>
<dbReference type="Proteomes" id="UP000006793">
    <property type="component" value="Chromosome"/>
</dbReference>
<name>F8ACL7_THEID</name>
<gene>
    <name evidence="1" type="ordered locus">Thein_1937</name>
</gene>
<dbReference type="RefSeq" id="WP_013908531.1">
    <property type="nucleotide sequence ID" value="NC_015681.1"/>
</dbReference>
<dbReference type="InterPro" id="IPR039555">
    <property type="entry name" value="TraF/TrbB"/>
</dbReference>
<dbReference type="KEGG" id="tid:Thein_1937"/>
<accession>F8ACL7</accession>
<keyword evidence="2" id="KW-1185">Reference proteome</keyword>
<reference evidence="1 2" key="2">
    <citation type="journal article" date="2012" name="Stand. Genomic Sci.">
        <title>Complete genome sequence of the thermophilic sulfate-reducing ocean bacterium Thermodesulfatator indicus type strain (CIR29812(T)).</title>
        <authorList>
            <person name="Anderson I."/>
            <person name="Saunders E."/>
            <person name="Lapidus A."/>
            <person name="Nolan M."/>
            <person name="Lucas S."/>
            <person name="Tice H."/>
            <person name="Del Rio T.G."/>
            <person name="Cheng J.F."/>
            <person name="Han C."/>
            <person name="Tapia R."/>
            <person name="Goodwin L.A."/>
            <person name="Pitluck S."/>
            <person name="Liolios K."/>
            <person name="Mavromatis K."/>
            <person name="Pagani I."/>
            <person name="Ivanova N."/>
            <person name="Mikhailova N."/>
            <person name="Pati A."/>
            <person name="Chen A."/>
            <person name="Palaniappan K."/>
            <person name="Land M."/>
            <person name="Hauser L."/>
            <person name="Jeffries C.D."/>
            <person name="Chang Y.J."/>
            <person name="Brambilla E.M."/>
            <person name="Rohde M."/>
            <person name="Spring S."/>
            <person name="Goker M."/>
            <person name="Detter J.C."/>
            <person name="Woyke T."/>
            <person name="Bristow J."/>
            <person name="Eisen J.A."/>
            <person name="Markowitz V."/>
            <person name="Hugenholtz P."/>
            <person name="Kyrpides N.C."/>
            <person name="Klenk H.P."/>
        </authorList>
    </citation>
    <scope>NUCLEOTIDE SEQUENCE [LARGE SCALE GENOMIC DNA]</scope>
    <source>
        <strain evidence="2">DSM 15286 / JCM 11887 / CIR29812</strain>
    </source>
</reference>
<dbReference type="InterPro" id="IPR036249">
    <property type="entry name" value="Thioredoxin-like_sf"/>
</dbReference>
<dbReference type="PaxDb" id="667014-Thein_1937"/>